<name>A0A9Q3PXG2_9BASI</name>
<comment type="caution">
    <text evidence="2">The sequence shown here is derived from an EMBL/GenBank/DDBJ whole genome shotgun (WGS) entry which is preliminary data.</text>
</comment>
<feature type="compositionally biased region" description="Polar residues" evidence="1">
    <location>
        <begin position="56"/>
        <end position="65"/>
    </location>
</feature>
<organism evidence="2 3">
    <name type="scientific">Austropuccinia psidii MF-1</name>
    <dbReference type="NCBI Taxonomy" id="1389203"/>
    <lineage>
        <taxon>Eukaryota</taxon>
        <taxon>Fungi</taxon>
        <taxon>Dikarya</taxon>
        <taxon>Basidiomycota</taxon>
        <taxon>Pucciniomycotina</taxon>
        <taxon>Pucciniomycetes</taxon>
        <taxon>Pucciniales</taxon>
        <taxon>Sphaerophragmiaceae</taxon>
        <taxon>Austropuccinia</taxon>
    </lineage>
</organism>
<evidence type="ECO:0000313" key="3">
    <source>
        <dbReference type="Proteomes" id="UP000765509"/>
    </source>
</evidence>
<evidence type="ECO:0000313" key="2">
    <source>
        <dbReference type="EMBL" id="MBW0577698.1"/>
    </source>
</evidence>
<feature type="compositionally biased region" description="Basic and acidic residues" evidence="1">
    <location>
        <begin position="38"/>
        <end position="53"/>
    </location>
</feature>
<reference evidence="2" key="1">
    <citation type="submission" date="2021-03" db="EMBL/GenBank/DDBJ databases">
        <title>Draft genome sequence of rust myrtle Austropuccinia psidii MF-1, a brazilian biotype.</title>
        <authorList>
            <person name="Quecine M.C."/>
            <person name="Pachon D.M.R."/>
            <person name="Bonatelli M.L."/>
            <person name="Correr F.H."/>
            <person name="Franceschini L.M."/>
            <person name="Leite T.F."/>
            <person name="Margarido G.R.A."/>
            <person name="Almeida C.A."/>
            <person name="Ferrarezi J.A."/>
            <person name="Labate C.A."/>
        </authorList>
    </citation>
    <scope>NUCLEOTIDE SEQUENCE</scope>
    <source>
        <strain evidence="2">MF-1</strain>
    </source>
</reference>
<proteinExistence type="predicted"/>
<keyword evidence="3" id="KW-1185">Reference proteome</keyword>
<evidence type="ECO:0000256" key="1">
    <source>
        <dbReference type="SAM" id="MobiDB-lite"/>
    </source>
</evidence>
<dbReference type="AlphaFoldDB" id="A0A9Q3PXG2"/>
<feature type="region of interest" description="Disordered" evidence="1">
    <location>
        <begin position="109"/>
        <end position="128"/>
    </location>
</feature>
<sequence length="269" mass="30968">MGKEKTIELHGGWSPLPCTSKVKKIKNWLKKQSLSSIDQKKELEMSPAFKKEGPVASTSSRSVQRQAKKTSGERERSQEQLRQGKRKIWLAQTLPTRVQDPQIGALSHGKCTKYGQNSNGIRSPGAGKDKKDFYMQIMDKRKHINSSIDVQLAEFDNKVKKLTSDINYLKSDDITFTECCKVTNARLESISSTFDIVERKNEVNKDELETHIDEKLTIFKTHVLEIIYHKILFSTHLGRRESERQKLKNDIIANLEQIHKNYELNSHMN</sequence>
<gene>
    <name evidence="2" type="ORF">O181_117413</name>
</gene>
<dbReference type="EMBL" id="AVOT02101183">
    <property type="protein sequence ID" value="MBW0577698.1"/>
    <property type="molecule type" value="Genomic_DNA"/>
</dbReference>
<feature type="compositionally biased region" description="Basic and acidic residues" evidence="1">
    <location>
        <begin position="70"/>
        <end position="79"/>
    </location>
</feature>
<accession>A0A9Q3PXG2</accession>
<feature type="region of interest" description="Disordered" evidence="1">
    <location>
        <begin position="36"/>
        <end position="86"/>
    </location>
</feature>
<protein>
    <submittedName>
        <fullName evidence="2">Uncharacterized protein</fullName>
    </submittedName>
</protein>
<dbReference type="Proteomes" id="UP000765509">
    <property type="component" value="Unassembled WGS sequence"/>
</dbReference>